<feature type="transmembrane region" description="Helical" evidence="6">
    <location>
        <begin position="324"/>
        <end position="346"/>
    </location>
</feature>
<gene>
    <name evidence="8" type="ORF">IAA31_01210</name>
</gene>
<keyword evidence="2" id="KW-1003">Cell membrane</keyword>
<feature type="transmembrane region" description="Helical" evidence="6">
    <location>
        <begin position="42"/>
        <end position="66"/>
    </location>
</feature>
<evidence type="ECO:0000256" key="1">
    <source>
        <dbReference type="ARBA" id="ARBA00004651"/>
    </source>
</evidence>
<reference evidence="8" key="2">
    <citation type="submission" date="2021-04" db="EMBL/GenBank/DDBJ databases">
        <authorList>
            <person name="Gilroy R."/>
        </authorList>
    </citation>
    <scope>NUCLEOTIDE SEQUENCE</scope>
    <source>
        <strain evidence="8">687</strain>
    </source>
</reference>
<dbReference type="GO" id="GO:0022857">
    <property type="term" value="F:transmembrane transporter activity"/>
    <property type="evidence" value="ECO:0007669"/>
    <property type="project" value="InterPro"/>
</dbReference>
<name>A0A9E2KML9_9GAMM</name>
<dbReference type="SUPFAM" id="SSF103473">
    <property type="entry name" value="MFS general substrate transporter"/>
    <property type="match status" value="1"/>
</dbReference>
<dbReference type="CDD" id="cd17324">
    <property type="entry name" value="MFS_NepI_like"/>
    <property type="match status" value="1"/>
</dbReference>
<feature type="transmembrane region" description="Helical" evidence="6">
    <location>
        <begin position="199"/>
        <end position="220"/>
    </location>
</feature>
<protein>
    <submittedName>
        <fullName evidence="8">MFS transporter</fullName>
    </submittedName>
</protein>
<evidence type="ECO:0000256" key="6">
    <source>
        <dbReference type="SAM" id="Phobius"/>
    </source>
</evidence>
<feature type="transmembrane region" description="Helical" evidence="6">
    <location>
        <begin position="101"/>
        <end position="121"/>
    </location>
</feature>
<comment type="caution">
    <text evidence="8">The sequence shown here is derived from an EMBL/GenBank/DDBJ whole genome shotgun (WGS) entry which is preliminary data.</text>
</comment>
<dbReference type="PANTHER" id="PTHR43124">
    <property type="entry name" value="PURINE EFFLUX PUMP PBUE"/>
    <property type="match status" value="1"/>
</dbReference>
<keyword evidence="5 6" id="KW-0472">Membrane</keyword>
<feature type="transmembrane region" description="Helical" evidence="6">
    <location>
        <begin position="295"/>
        <end position="317"/>
    </location>
</feature>
<dbReference type="Pfam" id="PF07690">
    <property type="entry name" value="MFS_1"/>
    <property type="match status" value="1"/>
</dbReference>
<dbReference type="GO" id="GO:0005886">
    <property type="term" value="C:plasma membrane"/>
    <property type="evidence" value="ECO:0007669"/>
    <property type="project" value="UniProtKB-SubCell"/>
</dbReference>
<keyword evidence="3 6" id="KW-0812">Transmembrane</keyword>
<evidence type="ECO:0000259" key="7">
    <source>
        <dbReference type="PROSITE" id="PS50850"/>
    </source>
</evidence>
<feature type="transmembrane region" description="Helical" evidence="6">
    <location>
        <begin position="160"/>
        <end position="179"/>
    </location>
</feature>
<evidence type="ECO:0000256" key="2">
    <source>
        <dbReference type="ARBA" id="ARBA00022475"/>
    </source>
</evidence>
<feature type="transmembrane region" description="Helical" evidence="6">
    <location>
        <begin position="133"/>
        <end position="154"/>
    </location>
</feature>
<reference evidence="8" key="1">
    <citation type="journal article" date="2021" name="PeerJ">
        <title>Extensive microbial diversity within the chicken gut microbiome revealed by metagenomics and culture.</title>
        <authorList>
            <person name="Gilroy R."/>
            <person name="Ravi A."/>
            <person name="Getino M."/>
            <person name="Pursley I."/>
            <person name="Horton D.L."/>
            <person name="Alikhan N.F."/>
            <person name="Baker D."/>
            <person name="Gharbi K."/>
            <person name="Hall N."/>
            <person name="Watson M."/>
            <person name="Adriaenssens E.M."/>
            <person name="Foster-Nyarko E."/>
            <person name="Jarju S."/>
            <person name="Secka A."/>
            <person name="Antonio M."/>
            <person name="Oren A."/>
            <person name="Chaudhuri R.R."/>
            <person name="La Ragione R."/>
            <person name="Hildebrand F."/>
            <person name="Pallen M.J."/>
        </authorList>
    </citation>
    <scope>NUCLEOTIDE SEQUENCE</scope>
    <source>
        <strain evidence="8">687</strain>
    </source>
</reference>
<feature type="domain" description="Major facilitator superfamily (MFS) profile" evidence="7">
    <location>
        <begin position="8"/>
        <end position="387"/>
    </location>
</feature>
<comment type="subcellular location">
    <subcellularLocation>
        <location evidence="1">Cell membrane</location>
        <topology evidence="1">Multi-pass membrane protein</topology>
    </subcellularLocation>
</comment>
<feature type="transmembrane region" description="Helical" evidence="6">
    <location>
        <begin position="358"/>
        <end position="383"/>
    </location>
</feature>
<dbReference type="Proteomes" id="UP000824150">
    <property type="component" value="Unassembled WGS sequence"/>
</dbReference>
<dbReference type="PROSITE" id="PS50850">
    <property type="entry name" value="MFS"/>
    <property type="match status" value="1"/>
</dbReference>
<dbReference type="InterPro" id="IPR011701">
    <property type="entry name" value="MFS"/>
</dbReference>
<dbReference type="InterPro" id="IPR036259">
    <property type="entry name" value="MFS_trans_sf"/>
</dbReference>
<feature type="transmembrane region" description="Helical" evidence="6">
    <location>
        <begin position="271"/>
        <end position="289"/>
    </location>
</feature>
<sequence>MAKSSFAPVYILTVAAFIFNTSEFVPIGLISDLSLTFAQTEAQTGIILTVYAWAVLIMSLPLVLIFSRFDYKFLLAGVLLLIALSHAASAAAPIFEILMGARIGVALSHALFWSIAVPMAVKIAPPGQEAKAVGLVSAGTAAAMVGGMPIGRVIGLYLGWRMTFLSLGICALILLATVIKFCPRVPGTPSPVLKVLPRIFTNGPLMGLYLITALIFTAHYIPYSYIEPYLQQVGAMDPDLITACLMLFGVSAISIAYAFGRGFDAHPRRFVYFALGGLVIFLTILQATAQHTTAAVADILCWGLAFSAFSLSFQALVLKLESTYAAVATAIYSAICNLGIGAGAFVGAHLIDAGMISYLGYSGALLALICLVLVWLVLVRYWLPQKPKSAKKQAYAQAATDSQDVAKAKTELAPAATKKSVNKNINKATPAEEIKSATAQSQQVATASKATSTASKTVTIVPKPAVTDFTVSSKGPKA</sequence>
<dbReference type="Gene3D" id="1.20.1250.20">
    <property type="entry name" value="MFS general substrate transporter like domains"/>
    <property type="match status" value="1"/>
</dbReference>
<dbReference type="EMBL" id="JAHLFG010000014">
    <property type="protein sequence ID" value="MBU3826102.1"/>
    <property type="molecule type" value="Genomic_DNA"/>
</dbReference>
<feature type="transmembrane region" description="Helical" evidence="6">
    <location>
        <begin position="73"/>
        <end position="95"/>
    </location>
</feature>
<organism evidence="8 9">
    <name type="scientific">Candidatus Anaerobiospirillum merdipullorum</name>
    <dbReference type="NCBI Taxonomy" id="2838450"/>
    <lineage>
        <taxon>Bacteria</taxon>
        <taxon>Pseudomonadati</taxon>
        <taxon>Pseudomonadota</taxon>
        <taxon>Gammaproteobacteria</taxon>
        <taxon>Aeromonadales</taxon>
        <taxon>Succinivibrionaceae</taxon>
        <taxon>Anaerobiospirillum</taxon>
    </lineage>
</organism>
<dbReference type="PANTHER" id="PTHR43124:SF4">
    <property type="entry name" value="SUGAR EFFLUX TRANSPORTER"/>
    <property type="match status" value="1"/>
</dbReference>
<dbReference type="AlphaFoldDB" id="A0A9E2KML9"/>
<proteinExistence type="predicted"/>
<evidence type="ECO:0000256" key="4">
    <source>
        <dbReference type="ARBA" id="ARBA00022989"/>
    </source>
</evidence>
<evidence type="ECO:0000256" key="3">
    <source>
        <dbReference type="ARBA" id="ARBA00022692"/>
    </source>
</evidence>
<evidence type="ECO:0000313" key="8">
    <source>
        <dbReference type="EMBL" id="MBU3826102.1"/>
    </source>
</evidence>
<evidence type="ECO:0000313" key="9">
    <source>
        <dbReference type="Proteomes" id="UP000824150"/>
    </source>
</evidence>
<evidence type="ECO:0000256" key="5">
    <source>
        <dbReference type="ARBA" id="ARBA00023136"/>
    </source>
</evidence>
<keyword evidence="4 6" id="KW-1133">Transmembrane helix</keyword>
<accession>A0A9E2KML9</accession>
<feature type="transmembrane region" description="Helical" evidence="6">
    <location>
        <begin position="240"/>
        <end position="259"/>
    </location>
</feature>
<dbReference type="InterPro" id="IPR020846">
    <property type="entry name" value="MFS_dom"/>
</dbReference>
<dbReference type="InterPro" id="IPR050189">
    <property type="entry name" value="MFS_Efflux_Transporters"/>
</dbReference>
<feature type="transmembrane region" description="Helical" evidence="6">
    <location>
        <begin position="7"/>
        <end position="30"/>
    </location>
</feature>